<proteinExistence type="predicted"/>
<evidence type="ECO:0000313" key="1">
    <source>
        <dbReference type="Proteomes" id="UP000887579"/>
    </source>
</evidence>
<reference evidence="2" key="1">
    <citation type="submission" date="2022-11" db="UniProtKB">
        <authorList>
            <consortium name="WormBaseParasite"/>
        </authorList>
    </citation>
    <scope>IDENTIFICATION</scope>
</reference>
<sequence>MNEQENLYEFPSFPNLSPEEHRRLSHTACLTFHCAENLSVESSAICYHLDENTLINPATGSRYNNGAYFGPHDTSIDEFLKLPEISCIVYPTTMTDSIQKIRHTRYRSYISILDKQPIYDFRFCIVQCLKEAAEKKKTLEFGGVSLKILCDVFNNHNALPLYFGQKIYPRGIIERFNLSLMEALCCFCSREIVVRLSSSNGSSRIRLRNDPDLLLQRIDNERVLAVNALQFYERYIENNPNDLNWDELKIDVYDLGIINDLTFVSSYPSFFLDNVYAALHHSESVVDYETLHKAIFEYCEQDPDIRLFRRLTDIPILNLLIEMVSPEALEAVEKWKNDKKKNIYMKIANELASKLNAIEADFVLDFIELFPQKSRLLLILNIWAVNRIAKCVLFASAHPTFISENDMISKIFDRYATDICGWMKKLGIISFEALFVHPQVQSLLAAVIVKKQNGENCYRNMASIMYDGNLVNGFPFTTRKLLLNCLQQGILMNLGENGFISETFLCELYHYCYKKLDDSEWLKLFGSNYDSIQEFLEAFGIKEIQTIVLSNGELGYGIHENFKEAYPKVIKEKRICYEAVRIFLGIVEQMKKLKEEPLTTFTAWKRSNLNFEIKVLKSTKKVLSRAKTKN</sequence>
<dbReference type="Proteomes" id="UP000887579">
    <property type="component" value="Unplaced"/>
</dbReference>
<dbReference type="WBParaSite" id="ES5_v2.g16642.t1">
    <property type="protein sequence ID" value="ES5_v2.g16642.t1"/>
    <property type="gene ID" value="ES5_v2.g16642"/>
</dbReference>
<organism evidence="1 2">
    <name type="scientific">Panagrolaimus sp. ES5</name>
    <dbReference type="NCBI Taxonomy" id="591445"/>
    <lineage>
        <taxon>Eukaryota</taxon>
        <taxon>Metazoa</taxon>
        <taxon>Ecdysozoa</taxon>
        <taxon>Nematoda</taxon>
        <taxon>Chromadorea</taxon>
        <taxon>Rhabditida</taxon>
        <taxon>Tylenchina</taxon>
        <taxon>Panagrolaimomorpha</taxon>
        <taxon>Panagrolaimoidea</taxon>
        <taxon>Panagrolaimidae</taxon>
        <taxon>Panagrolaimus</taxon>
    </lineage>
</organism>
<protein>
    <submittedName>
        <fullName evidence="2">Uncharacterized protein</fullName>
    </submittedName>
</protein>
<evidence type="ECO:0000313" key="2">
    <source>
        <dbReference type="WBParaSite" id="ES5_v2.g16642.t1"/>
    </source>
</evidence>
<name>A0AC34FH33_9BILA</name>
<accession>A0AC34FH33</accession>